<evidence type="ECO:0000313" key="15">
    <source>
        <dbReference type="Proteomes" id="UP000603640"/>
    </source>
</evidence>
<dbReference type="FunFam" id="1.20.5.100:FF:000001">
    <property type="entry name" value="UDP-glucose 6-dehydrogenase"/>
    <property type="match status" value="1"/>
</dbReference>
<dbReference type="RefSeq" id="WP_187067631.1">
    <property type="nucleotide sequence ID" value="NZ_JACRVF010000003.1"/>
</dbReference>
<keyword evidence="6 9" id="KW-0520">NAD</keyword>
<dbReference type="EC" id="1.1.1.22" evidence="3 9"/>
<dbReference type="Gene3D" id="1.20.5.100">
    <property type="entry name" value="Cytochrome c1, transmembrane anchor, C-terminal"/>
    <property type="match status" value="1"/>
</dbReference>
<dbReference type="PANTHER" id="PTHR43750">
    <property type="entry name" value="UDP-GLUCOSE 6-DEHYDROGENASE TUAD"/>
    <property type="match status" value="1"/>
</dbReference>
<feature type="binding site" evidence="11">
    <location>
        <position position="265"/>
    </location>
    <ligand>
        <name>substrate</name>
    </ligand>
</feature>
<dbReference type="PANTHER" id="PTHR43750:SF3">
    <property type="entry name" value="UDP-GLUCOSE 6-DEHYDROGENASE TUAD"/>
    <property type="match status" value="1"/>
</dbReference>
<comment type="catalytic activity">
    <reaction evidence="7 9">
        <text>UDP-alpha-D-glucose + 2 NAD(+) + H2O = UDP-alpha-D-glucuronate + 2 NADH + 3 H(+)</text>
        <dbReference type="Rhea" id="RHEA:23596"/>
        <dbReference type="ChEBI" id="CHEBI:15377"/>
        <dbReference type="ChEBI" id="CHEBI:15378"/>
        <dbReference type="ChEBI" id="CHEBI:57540"/>
        <dbReference type="ChEBI" id="CHEBI:57945"/>
        <dbReference type="ChEBI" id="CHEBI:58052"/>
        <dbReference type="ChEBI" id="CHEBI:58885"/>
        <dbReference type="EC" id="1.1.1.22"/>
    </reaction>
</comment>
<dbReference type="SUPFAM" id="SSF52413">
    <property type="entry name" value="UDP-glucose/GDP-mannose dehydrogenase C-terminal domain"/>
    <property type="match status" value="1"/>
</dbReference>
<evidence type="ECO:0000256" key="3">
    <source>
        <dbReference type="ARBA" id="ARBA00012954"/>
    </source>
</evidence>
<dbReference type="InterPro" id="IPR036220">
    <property type="entry name" value="UDP-Glc/GDP-Man_DH_C_sf"/>
</dbReference>
<accession>A0A923N8C2</accession>
<evidence type="ECO:0000256" key="1">
    <source>
        <dbReference type="ARBA" id="ARBA00004701"/>
    </source>
</evidence>
<keyword evidence="5 9" id="KW-0560">Oxidoreductase</keyword>
<protein>
    <recommendedName>
        <fullName evidence="4 9">UDP-glucose 6-dehydrogenase</fullName>
        <ecNumber evidence="3 9">1.1.1.22</ecNumber>
    </recommendedName>
</protein>
<feature type="binding site" evidence="12">
    <location>
        <position position="88"/>
    </location>
    <ligand>
        <name>NAD(+)</name>
        <dbReference type="ChEBI" id="CHEBI:57540"/>
    </ligand>
</feature>
<feature type="binding site" evidence="11">
    <location>
        <position position="212"/>
    </location>
    <ligand>
        <name>substrate</name>
    </ligand>
</feature>
<comment type="caution">
    <text evidence="14">The sequence shown here is derived from an EMBL/GenBank/DDBJ whole genome shotgun (WGS) entry which is preliminary data.</text>
</comment>
<evidence type="ECO:0000256" key="6">
    <source>
        <dbReference type="ARBA" id="ARBA00023027"/>
    </source>
</evidence>
<feature type="binding site" evidence="12">
    <location>
        <position position="30"/>
    </location>
    <ligand>
        <name>NAD(+)</name>
        <dbReference type="ChEBI" id="CHEBI:57540"/>
    </ligand>
</feature>
<evidence type="ECO:0000256" key="8">
    <source>
        <dbReference type="ARBA" id="ARBA00053241"/>
    </source>
</evidence>
<comment type="pathway">
    <text evidence="1">Nucleotide-sugar biosynthesis; UDP-alpha-D-glucuronate biosynthesis; UDP-alpha-D-glucuronate from UDP-alpha-D-glucose: step 1/1.</text>
</comment>
<name>A0A923N8C2_9BACT</name>
<evidence type="ECO:0000256" key="4">
    <source>
        <dbReference type="ARBA" id="ARBA00015132"/>
    </source>
</evidence>
<evidence type="ECO:0000256" key="11">
    <source>
        <dbReference type="PIRSR" id="PIRSR500134-2"/>
    </source>
</evidence>
<feature type="binding site" evidence="11">
    <location>
        <position position="329"/>
    </location>
    <ligand>
        <name>substrate</name>
    </ligand>
</feature>
<dbReference type="GO" id="GO:0051287">
    <property type="term" value="F:NAD binding"/>
    <property type="evidence" value="ECO:0007669"/>
    <property type="project" value="InterPro"/>
</dbReference>
<dbReference type="Pfam" id="PF03720">
    <property type="entry name" value="UDPG_MGDP_dh_C"/>
    <property type="match status" value="1"/>
</dbReference>
<feature type="binding site" evidence="12">
    <location>
        <position position="271"/>
    </location>
    <ligand>
        <name>NAD(+)</name>
        <dbReference type="ChEBI" id="CHEBI:57540"/>
    </ligand>
</feature>
<feature type="binding site" evidence="12">
    <location>
        <position position="35"/>
    </location>
    <ligand>
        <name>NAD(+)</name>
        <dbReference type="ChEBI" id="CHEBI:57540"/>
    </ligand>
</feature>
<evidence type="ECO:0000259" key="13">
    <source>
        <dbReference type="SMART" id="SM00984"/>
    </source>
</evidence>
<feature type="domain" description="UDP-glucose/GDP-mannose dehydrogenase C-terminal" evidence="13">
    <location>
        <begin position="322"/>
        <end position="424"/>
    </location>
</feature>
<proteinExistence type="inferred from homology"/>
<dbReference type="GO" id="GO:0000271">
    <property type="term" value="P:polysaccharide biosynthetic process"/>
    <property type="evidence" value="ECO:0007669"/>
    <property type="project" value="InterPro"/>
</dbReference>
<dbReference type="SMART" id="SM00984">
    <property type="entry name" value="UDPG_MGDP_dh_C"/>
    <property type="match status" value="1"/>
</dbReference>
<dbReference type="Pfam" id="PF00984">
    <property type="entry name" value="UDPG_MGDP_dh"/>
    <property type="match status" value="1"/>
</dbReference>
<dbReference type="AlphaFoldDB" id="A0A923N8C2"/>
<dbReference type="PIRSF" id="PIRSF500134">
    <property type="entry name" value="UDPglc_DH_bac"/>
    <property type="match status" value="1"/>
</dbReference>
<dbReference type="PIRSF" id="PIRSF000124">
    <property type="entry name" value="UDPglc_GDPman_dh"/>
    <property type="match status" value="1"/>
</dbReference>
<evidence type="ECO:0000256" key="9">
    <source>
        <dbReference type="PIRNR" id="PIRNR000124"/>
    </source>
</evidence>
<dbReference type="EMBL" id="JACRVF010000003">
    <property type="protein sequence ID" value="MBC5993614.1"/>
    <property type="molecule type" value="Genomic_DNA"/>
</dbReference>
<keyword evidence="15" id="KW-1185">Reference proteome</keyword>
<feature type="binding site" evidence="12">
    <location>
        <position position="123"/>
    </location>
    <ligand>
        <name>NAD(+)</name>
        <dbReference type="ChEBI" id="CHEBI:57540"/>
    </ligand>
</feature>
<evidence type="ECO:0000256" key="5">
    <source>
        <dbReference type="ARBA" id="ARBA00023002"/>
    </source>
</evidence>
<feature type="binding site" evidence="11">
    <location>
        <begin position="257"/>
        <end position="261"/>
    </location>
    <ligand>
        <name>substrate</name>
    </ligand>
</feature>
<dbReference type="InterPro" id="IPR008927">
    <property type="entry name" value="6-PGluconate_DH-like_C_sf"/>
</dbReference>
<reference evidence="14" key="1">
    <citation type="submission" date="2020-08" db="EMBL/GenBank/DDBJ databases">
        <title>Pontibacter sp. SD6 16S ribosomal RNA gene Genome sequencing and assembly.</title>
        <authorList>
            <person name="Kang M."/>
        </authorList>
    </citation>
    <scope>NUCLEOTIDE SEQUENCE</scope>
    <source>
        <strain evidence="14">SD6</strain>
    </source>
</reference>
<evidence type="ECO:0000256" key="12">
    <source>
        <dbReference type="PIRSR" id="PIRSR500134-3"/>
    </source>
</evidence>
<feature type="active site" description="Nucleophile" evidence="10">
    <location>
        <position position="268"/>
    </location>
</feature>
<comment type="function">
    <text evidence="8">Catalyzes the conversion of UDP-glucose into UDP-glucuronate, one of the precursors of teichuronic acid.</text>
</comment>
<sequence>MRIAVVGTGYVGLVTGTCFAEVGIDVTCIDIDIKKIENLKKGVLPIYEPGLEEMVQRNAQKERLTFSNDLASSIQGCGCEAAFIAVGTPPGEDGSADLKHVLAVARAIGQHMTDYMVVVTKSTVPVGTAQKVRTAIEEELAARGVDIPFDVASNPEFLKEGAAIEDFLKPDRIVVGVASERAEKVMRKLYKPFLMSGHPLIFMDIPSAEMTKYAANAMLATKISFMNDIANLCEIMGADVNMVRKGIGSDARIGNKFIYPGIGYGGSCFPKDVKALIKTAEENGYQMQVLKSVESVNEKQKEVLFNKIMAHFSGDVAGRTFALWGLSFKPKTDDMREAPSLVIIEKLLAQGAKVRAYDPVAMKEAEHTLGDTIEYGKDEYEALIDADALLLVTEWPEFRSPNFTVVSKLMKEKVVFDGRNIYDAAEMAEKGFAYYGIGVKQNVQQEKAVV</sequence>
<dbReference type="GO" id="GO:0003979">
    <property type="term" value="F:UDP-glucose 6-dehydrogenase activity"/>
    <property type="evidence" value="ECO:0007669"/>
    <property type="project" value="UniProtKB-EC"/>
</dbReference>
<dbReference type="InterPro" id="IPR017476">
    <property type="entry name" value="UDP-Glc/GDP-Man"/>
</dbReference>
<organism evidence="14 15">
    <name type="scientific">Pontibacter cellulosilyticus</name>
    <dbReference type="NCBI Taxonomy" id="1720253"/>
    <lineage>
        <taxon>Bacteria</taxon>
        <taxon>Pseudomonadati</taxon>
        <taxon>Bacteroidota</taxon>
        <taxon>Cytophagia</taxon>
        <taxon>Cytophagales</taxon>
        <taxon>Hymenobacteraceae</taxon>
        <taxon>Pontibacter</taxon>
    </lineage>
</organism>
<evidence type="ECO:0000313" key="14">
    <source>
        <dbReference type="EMBL" id="MBC5993614.1"/>
    </source>
</evidence>
<dbReference type="SUPFAM" id="SSF51735">
    <property type="entry name" value="NAD(P)-binding Rossmann-fold domains"/>
    <property type="match status" value="1"/>
</dbReference>
<dbReference type="InterPro" id="IPR028357">
    <property type="entry name" value="UDPglc_DH_bac"/>
</dbReference>
<dbReference type="NCBIfam" id="TIGR03026">
    <property type="entry name" value="NDP-sugDHase"/>
    <property type="match status" value="1"/>
</dbReference>
<dbReference type="InterPro" id="IPR014027">
    <property type="entry name" value="UDP-Glc/GDP-Man_DH_C"/>
</dbReference>
<dbReference type="Pfam" id="PF03721">
    <property type="entry name" value="UDPG_MGDP_dh_N"/>
    <property type="match status" value="1"/>
</dbReference>
<dbReference type="InterPro" id="IPR001732">
    <property type="entry name" value="UDP-Glc/GDP-Man_DH_N"/>
</dbReference>
<feature type="binding site" evidence="12">
    <location>
        <position position="336"/>
    </location>
    <ligand>
        <name>NAD(+)</name>
        <dbReference type="ChEBI" id="CHEBI:57540"/>
    </ligand>
</feature>
<dbReference type="Proteomes" id="UP000603640">
    <property type="component" value="Unassembled WGS sequence"/>
</dbReference>
<evidence type="ECO:0000256" key="2">
    <source>
        <dbReference type="ARBA" id="ARBA00006601"/>
    </source>
</evidence>
<dbReference type="SUPFAM" id="SSF48179">
    <property type="entry name" value="6-phosphogluconate dehydrogenase C-terminal domain-like"/>
    <property type="match status" value="1"/>
</dbReference>
<dbReference type="Gene3D" id="3.40.50.720">
    <property type="entry name" value="NAD(P)-binding Rossmann-like Domain"/>
    <property type="match status" value="2"/>
</dbReference>
<dbReference type="InterPro" id="IPR036291">
    <property type="entry name" value="NAD(P)-bd_dom_sf"/>
</dbReference>
<dbReference type="InterPro" id="IPR014026">
    <property type="entry name" value="UDP-Glc/GDP-Man_DH_dimer"/>
</dbReference>
<comment type="similarity">
    <text evidence="2 9">Belongs to the UDP-glucose/GDP-mannose dehydrogenase family.</text>
</comment>
<evidence type="ECO:0000256" key="10">
    <source>
        <dbReference type="PIRSR" id="PIRSR500134-1"/>
    </source>
</evidence>
<feature type="binding site" evidence="11">
    <location>
        <begin position="157"/>
        <end position="160"/>
    </location>
    <ligand>
        <name>substrate</name>
    </ligand>
</feature>
<evidence type="ECO:0000256" key="7">
    <source>
        <dbReference type="ARBA" id="ARBA00047473"/>
    </source>
</evidence>
<dbReference type="PRINTS" id="PR00411">
    <property type="entry name" value="PNDRDTASEI"/>
</dbReference>
<gene>
    <name evidence="14" type="ORF">H8S84_12275</name>
</gene>
<feature type="binding site" evidence="12">
    <location>
        <position position="160"/>
    </location>
    <ligand>
        <name>NAD(+)</name>
        <dbReference type="ChEBI" id="CHEBI:57540"/>
    </ligand>
</feature>